<keyword evidence="2" id="KW-1185">Reference proteome</keyword>
<evidence type="ECO:0000313" key="1">
    <source>
        <dbReference type="EMBL" id="KAJ6969437.1"/>
    </source>
</evidence>
<proteinExistence type="predicted"/>
<comment type="caution">
    <text evidence="1">The sequence shown here is derived from an EMBL/GenBank/DDBJ whole genome shotgun (WGS) entry which is preliminary data.</text>
</comment>
<evidence type="ECO:0000313" key="2">
    <source>
        <dbReference type="Proteomes" id="UP001164929"/>
    </source>
</evidence>
<gene>
    <name evidence="1" type="ORF">NC653_034076</name>
</gene>
<sequence length="52" mass="6364">MEASEEDWGVNYPGSKWTYSEFLRIVRDSLLHMRFRFRWLKINNVTSASIYY</sequence>
<dbReference type="EMBL" id="JAQIZT010000015">
    <property type="protein sequence ID" value="KAJ6969437.1"/>
    <property type="molecule type" value="Genomic_DNA"/>
</dbReference>
<dbReference type="AlphaFoldDB" id="A0AAD6LPI0"/>
<dbReference type="Proteomes" id="UP001164929">
    <property type="component" value="Chromosome 15"/>
</dbReference>
<name>A0AAD6LPI0_9ROSI</name>
<accession>A0AAD6LPI0</accession>
<protein>
    <submittedName>
        <fullName evidence="1">Uncharacterized protein</fullName>
    </submittedName>
</protein>
<reference evidence="1" key="1">
    <citation type="journal article" date="2023" name="Mol. Ecol. Resour.">
        <title>Chromosome-level genome assembly of a triploid poplar Populus alba 'Berolinensis'.</title>
        <authorList>
            <person name="Chen S."/>
            <person name="Yu Y."/>
            <person name="Wang X."/>
            <person name="Wang S."/>
            <person name="Zhang T."/>
            <person name="Zhou Y."/>
            <person name="He R."/>
            <person name="Meng N."/>
            <person name="Wang Y."/>
            <person name="Liu W."/>
            <person name="Liu Z."/>
            <person name="Liu J."/>
            <person name="Guo Q."/>
            <person name="Huang H."/>
            <person name="Sederoff R.R."/>
            <person name="Wang G."/>
            <person name="Qu G."/>
            <person name="Chen S."/>
        </authorList>
    </citation>
    <scope>NUCLEOTIDE SEQUENCE</scope>
    <source>
        <strain evidence="1">SC-2020</strain>
    </source>
</reference>
<organism evidence="1 2">
    <name type="scientific">Populus alba x Populus x berolinensis</name>
    <dbReference type="NCBI Taxonomy" id="444605"/>
    <lineage>
        <taxon>Eukaryota</taxon>
        <taxon>Viridiplantae</taxon>
        <taxon>Streptophyta</taxon>
        <taxon>Embryophyta</taxon>
        <taxon>Tracheophyta</taxon>
        <taxon>Spermatophyta</taxon>
        <taxon>Magnoliopsida</taxon>
        <taxon>eudicotyledons</taxon>
        <taxon>Gunneridae</taxon>
        <taxon>Pentapetalae</taxon>
        <taxon>rosids</taxon>
        <taxon>fabids</taxon>
        <taxon>Malpighiales</taxon>
        <taxon>Salicaceae</taxon>
        <taxon>Saliceae</taxon>
        <taxon>Populus</taxon>
    </lineage>
</organism>